<keyword evidence="2" id="KW-1185">Reference proteome</keyword>
<evidence type="ECO:0000313" key="1">
    <source>
        <dbReference type="EMBL" id="KAJ7328498.1"/>
    </source>
</evidence>
<sequence length="287" mass="32684">MHPQITPGAKIRFNGSNIRAVLIADFGDLSEKLKVTCIFELNEIVQYAVHHIVAALFNSSAHLRTTCYITAHPYHTFQKSHQTRSQIIGLQAQLEGLQAERGNSNAIGADKTEVEVLAARVLELEPKKTHTSMRCRRHRGRYMHHNRRKGSLWDACSTRWNPFWRVNNAAPNIQSTGGDGLGNRTFPFKIWAVPHELPRPLASEAEGANVNRRYADGQQSRDRTLVPAACVLEVERGAWSTSGISLTTHLLHVANAYSITSFIFEFEYYSGWGKWRRERRRRRRSRG</sequence>
<dbReference type="EMBL" id="JARIHO010000039">
    <property type="protein sequence ID" value="KAJ7328498.1"/>
    <property type="molecule type" value="Genomic_DNA"/>
</dbReference>
<dbReference type="Proteomes" id="UP001218218">
    <property type="component" value="Unassembled WGS sequence"/>
</dbReference>
<name>A0AAD6ZMZ3_9AGAR</name>
<comment type="caution">
    <text evidence="1">The sequence shown here is derived from an EMBL/GenBank/DDBJ whole genome shotgun (WGS) entry which is preliminary data.</text>
</comment>
<protein>
    <submittedName>
        <fullName evidence="1">Uncharacterized protein</fullName>
    </submittedName>
</protein>
<organism evidence="1 2">
    <name type="scientific">Mycena albidolilacea</name>
    <dbReference type="NCBI Taxonomy" id="1033008"/>
    <lineage>
        <taxon>Eukaryota</taxon>
        <taxon>Fungi</taxon>
        <taxon>Dikarya</taxon>
        <taxon>Basidiomycota</taxon>
        <taxon>Agaricomycotina</taxon>
        <taxon>Agaricomycetes</taxon>
        <taxon>Agaricomycetidae</taxon>
        <taxon>Agaricales</taxon>
        <taxon>Marasmiineae</taxon>
        <taxon>Mycenaceae</taxon>
        <taxon>Mycena</taxon>
    </lineage>
</organism>
<reference evidence="1" key="1">
    <citation type="submission" date="2023-03" db="EMBL/GenBank/DDBJ databases">
        <title>Massive genome expansion in bonnet fungi (Mycena s.s.) driven by repeated elements and novel gene families across ecological guilds.</title>
        <authorList>
            <consortium name="Lawrence Berkeley National Laboratory"/>
            <person name="Harder C.B."/>
            <person name="Miyauchi S."/>
            <person name="Viragh M."/>
            <person name="Kuo A."/>
            <person name="Thoen E."/>
            <person name="Andreopoulos B."/>
            <person name="Lu D."/>
            <person name="Skrede I."/>
            <person name="Drula E."/>
            <person name="Henrissat B."/>
            <person name="Morin E."/>
            <person name="Kohler A."/>
            <person name="Barry K."/>
            <person name="LaButti K."/>
            <person name="Morin E."/>
            <person name="Salamov A."/>
            <person name="Lipzen A."/>
            <person name="Mereny Z."/>
            <person name="Hegedus B."/>
            <person name="Baldrian P."/>
            <person name="Stursova M."/>
            <person name="Weitz H."/>
            <person name="Taylor A."/>
            <person name="Grigoriev I.V."/>
            <person name="Nagy L.G."/>
            <person name="Martin F."/>
            <person name="Kauserud H."/>
        </authorList>
    </citation>
    <scope>NUCLEOTIDE SEQUENCE</scope>
    <source>
        <strain evidence="1">CBHHK002</strain>
    </source>
</reference>
<evidence type="ECO:0000313" key="2">
    <source>
        <dbReference type="Proteomes" id="UP001218218"/>
    </source>
</evidence>
<proteinExistence type="predicted"/>
<accession>A0AAD6ZMZ3</accession>
<dbReference type="AlphaFoldDB" id="A0AAD6ZMZ3"/>
<gene>
    <name evidence="1" type="ORF">DFH08DRAFT_815995</name>
</gene>